<dbReference type="KEGG" id="saca:FFV09_22125"/>
<proteinExistence type="predicted"/>
<dbReference type="EMBL" id="CP041217">
    <property type="protein sequence ID" value="QDH23325.1"/>
    <property type="molecule type" value="Genomic_DNA"/>
</dbReference>
<feature type="compositionally biased region" description="Basic and acidic residues" evidence="1">
    <location>
        <begin position="198"/>
        <end position="209"/>
    </location>
</feature>
<evidence type="ECO:0000313" key="2">
    <source>
        <dbReference type="EMBL" id="QDH23325.1"/>
    </source>
</evidence>
<accession>A0A4Y6V4W5</accession>
<feature type="region of interest" description="Disordered" evidence="1">
    <location>
        <begin position="177"/>
        <end position="209"/>
    </location>
</feature>
<dbReference type="RefSeq" id="WP_141449862.1">
    <property type="nucleotide sequence ID" value="NZ_CP041217.1"/>
</dbReference>
<dbReference type="OrthoDB" id="2676686at2"/>
<sequence>MSTRGSRDPLSGVRTEMSGGGVRFLSEREKSHYAAIALEAIARVRPDIEPDELMPVRALELDNDEMLLEYARQRGGIPFYRGPRLFLRIAVSGEFRDLQTDWAPCRFDDPDAAAGPPPEPIGPPEEASCLRGAYSLDASGVRPFYLFPPRAYDRTGQRIGQSERLGPWEWIDLRGSAPPKRSPAAPIRPPQASIPPADSRRPEQPLPLERDEMRRVRAAVLDYLLRGARPRAYRWAFLAGRERSSFRPLAGGFVHVRLYRLVNGLPVLGACLDLYVERRTGRLSAASDELHFRRVRSERFAEVFAKPRLSPAEAWNKLRGQIRVLPYYALGDGGTGTGTGDIKQASLMWVEESEFVCEAVSGELLRAEPVRL</sequence>
<name>A0A4Y6V4W5_SACBS</name>
<dbReference type="AlphaFoldDB" id="A0A4Y6V4W5"/>
<evidence type="ECO:0000256" key="1">
    <source>
        <dbReference type="SAM" id="MobiDB-lite"/>
    </source>
</evidence>
<protein>
    <submittedName>
        <fullName evidence="2">Uncharacterized protein</fullName>
    </submittedName>
</protein>
<keyword evidence="3" id="KW-1185">Reference proteome</keyword>
<organism evidence="2 3">
    <name type="scientific">Saccharibacillus brassicae</name>
    <dbReference type="NCBI Taxonomy" id="2583377"/>
    <lineage>
        <taxon>Bacteria</taxon>
        <taxon>Bacillati</taxon>
        <taxon>Bacillota</taxon>
        <taxon>Bacilli</taxon>
        <taxon>Bacillales</taxon>
        <taxon>Paenibacillaceae</taxon>
        <taxon>Saccharibacillus</taxon>
    </lineage>
</organism>
<evidence type="ECO:0000313" key="3">
    <source>
        <dbReference type="Proteomes" id="UP000316968"/>
    </source>
</evidence>
<gene>
    <name evidence="2" type="ORF">FFV09_22125</name>
</gene>
<dbReference type="Proteomes" id="UP000316968">
    <property type="component" value="Chromosome"/>
</dbReference>
<reference evidence="2 3" key="1">
    <citation type="submission" date="2019-06" db="EMBL/GenBank/DDBJ databases">
        <title>Saccharibacillus brassicae sp. nov., an endophytic bacterium isolated from Chinese cabbage seeds (Brassica pekinensis).</title>
        <authorList>
            <person name="Jiang L."/>
            <person name="Lee J."/>
            <person name="Kim S.W."/>
        </authorList>
    </citation>
    <scope>NUCLEOTIDE SEQUENCE [LARGE SCALE GENOMIC DNA]</scope>
    <source>
        <strain evidence="3">KCTC 43072 / ATSA2</strain>
    </source>
</reference>